<organism evidence="1 2">
    <name type="scientific">Multifurca ochricompacta</name>
    <dbReference type="NCBI Taxonomy" id="376703"/>
    <lineage>
        <taxon>Eukaryota</taxon>
        <taxon>Fungi</taxon>
        <taxon>Dikarya</taxon>
        <taxon>Basidiomycota</taxon>
        <taxon>Agaricomycotina</taxon>
        <taxon>Agaricomycetes</taxon>
        <taxon>Russulales</taxon>
        <taxon>Russulaceae</taxon>
        <taxon>Multifurca</taxon>
    </lineage>
</organism>
<dbReference type="AlphaFoldDB" id="A0AAD4M1P7"/>
<proteinExistence type="predicted"/>
<keyword evidence="2" id="KW-1185">Reference proteome</keyword>
<sequence length="157" mass="17227">MIFHFPSHIQSAVSAKQSAFPNRGRGDVKKEGRGALVGLESLSCLLELCGYAACWFRLSLCLTSSRSCLALREKKKVIQGENGHIIPLLLCHVPHPSRPQSYTAASSMLKTIITTSPLTEFARVIIYPVAETFASSNEGDVGLSLRVKEAAWRCHEK</sequence>
<evidence type="ECO:0000313" key="1">
    <source>
        <dbReference type="EMBL" id="KAI0297210.1"/>
    </source>
</evidence>
<comment type="caution">
    <text evidence="1">The sequence shown here is derived from an EMBL/GenBank/DDBJ whole genome shotgun (WGS) entry which is preliminary data.</text>
</comment>
<evidence type="ECO:0000313" key="2">
    <source>
        <dbReference type="Proteomes" id="UP001203297"/>
    </source>
</evidence>
<name>A0AAD4M1P7_9AGAM</name>
<protein>
    <submittedName>
        <fullName evidence="1">Uncharacterized protein</fullName>
    </submittedName>
</protein>
<dbReference type="Proteomes" id="UP001203297">
    <property type="component" value="Unassembled WGS sequence"/>
</dbReference>
<reference evidence="1" key="1">
    <citation type="journal article" date="2022" name="New Phytol.">
        <title>Evolutionary transition to the ectomycorrhizal habit in the genomes of a hyperdiverse lineage of mushroom-forming fungi.</title>
        <authorList>
            <person name="Looney B."/>
            <person name="Miyauchi S."/>
            <person name="Morin E."/>
            <person name="Drula E."/>
            <person name="Courty P.E."/>
            <person name="Kohler A."/>
            <person name="Kuo A."/>
            <person name="LaButti K."/>
            <person name="Pangilinan J."/>
            <person name="Lipzen A."/>
            <person name="Riley R."/>
            <person name="Andreopoulos W."/>
            <person name="He G."/>
            <person name="Johnson J."/>
            <person name="Nolan M."/>
            <person name="Tritt A."/>
            <person name="Barry K.W."/>
            <person name="Grigoriev I.V."/>
            <person name="Nagy L.G."/>
            <person name="Hibbett D."/>
            <person name="Henrissat B."/>
            <person name="Matheny P.B."/>
            <person name="Labbe J."/>
            <person name="Martin F.M."/>
        </authorList>
    </citation>
    <scope>NUCLEOTIDE SEQUENCE</scope>
    <source>
        <strain evidence="1">BPL690</strain>
    </source>
</reference>
<accession>A0AAD4M1P7</accession>
<gene>
    <name evidence="1" type="ORF">B0F90DRAFT_1741129</name>
</gene>
<dbReference type="EMBL" id="WTXG01000040">
    <property type="protein sequence ID" value="KAI0297210.1"/>
    <property type="molecule type" value="Genomic_DNA"/>
</dbReference>